<dbReference type="PANTHER" id="PTHR30026:SF20">
    <property type="entry name" value="OUTER MEMBRANE PROTEIN TOLC"/>
    <property type="match status" value="1"/>
</dbReference>
<keyword evidence="4" id="KW-1134">Transmembrane beta strand</keyword>
<dbReference type="GO" id="GO:0009279">
    <property type="term" value="C:cell outer membrane"/>
    <property type="evidence" value="ECO:0007669"/>
    <property type="project" value="UniProtKB-SubCell"/>
</dbReference>
<dbReference type="GO" id="GO:0015288">
    <property type="term" value="F:porin activity"/>
    <property type="evidence" value="ECO:0007669"/>
    <property type="project" value="TreeGrafter"/>
</dbReference>
<keyword evidence="7" id="KW-0998">Cell outer membrane</keyword>
<feature type="chain" id="PRO_5040842168" evidence="9">
    <location>
        <begin position="23"/>
        <end position="456"/>
    </location>
</feature>
<feature type="signal peptide" evidence="9">
    <location>
        <begin position="1"/>
        <end position="22"/>
    </location>
</feature>
<dbReference type="EMBL" id="JAPOHD010000027">
    <property type="protein sequence ID" value="MCY1721590.1"/>
    <property type="molecule type" value="Genomic_DNA"/>
</dbReference>
<keyword evidence="5" id="KW-0812">Transmembrane</keyword>
<dbReference type="Proteomes" id="UP001145087">
    <property type="component" value="Unassembled WGS sequence"/>
</dbReference>
<comment type="subcellular location">
    <subcellularLocation>
        <location evidence="1">Cell outer membrane</location>
    </subcellularLocation>
</comment>
<evidence type="ECO:0000256" key="7">
    <source>
        <dbReference type="ARBA" id="ARBA00023237"/>
    </source>
</evidence>
<evidence type="ECO:0000256" key="1">
    <source>
        <dbReference type="ARBA" id="ARBA00004442"/>
    </source>
</evidence>
<dbReference type="InterPro" id="IPR003423">
    <property type="entry name" value="OMP_efflux"/>
</dbReference>
<proteinExistence type="inferred from homology"/>
<gene>
    <name evidence="10" type="ORF">OU798_14635</name>
</gene>
<evidence type="ECO:0000256" key="5">
    <source>
        <dbReference type="ARBA" id="ARBA00022692"/>
    </source>
</evidence>
<keyword evidence="3" id="KW-0813">Transport</keyword>
<dbReference type="AlphaFoldDB" id="A0A9X3J8C7"/>
<comment type="similarity">
    <text evidence="2">Belongs to the outer membrane factor (OMF) (TC 1.B.17) family.</text>
</comment>
<accession>A0A9X3J8C7</accession>
<keyword evidence="8" id="KW-0175">Coiled coil</keyword>
<evidence type="ECO:0000313" key="11">
    <source>
        <dbReference type="Proteomes" id="UP001145087"/>
    </source>
</evidence>
<comment type="caution">
    <text evidence="10">The sequence shown here is derived from an EMBL/GenBank/DDBJ whole genome shotgun (WGS) entry which is preliminary data.</text>
</comment>
<keyword evidence="9" id="KW-0732">Signal</keyword>
<dbReference type="GO" id="GO:1990281">
    <property type="term" value="C:efflux pump complex"/>
    <property type="evidence" value="ECO:0007669"/>
    <property type="project" value="TreeGrafter"/>
</dbReference>
<keyword evidence="11" id="KW-1185">Reference proteome</keyword>
<name>A0A9X3J8C7_9BACT</name>
<evidence type="ECO:0000256" key="4">
    <source>
        <dbReference type="ARBA" id="ARBA00022452"/>
    </source>
</evidence>
<dbReference type="PANTHER" id="PTHR30026">
    <property type="entry name" value="OUTER MEMBRANE PROTEIN TOLC"/>
    <property type="match status" value="1"/>
</dbReference>
<feature type="coiled-coil region" evidence="8">
    <location>
        <begin position="351"/>
        <end position="378"/>
    </location>
</feature>
<protein>
    <submittedName>
        <fullName evidence="10">TolC family protein</fullName>
    </submittedName>
</protein>
<evidence type="ECO:0000313" key="10">
    <source>
        <dbReference type="EMBL" id="MCY1721590.1"/>
    </source>
</evidence>
<reference evidence="10" key="1">
    <citation type="submission" date="2022-11" db="EMBL/GenBank/DDBJ databases">
        <title>Marilongibacter aestuarii gen. nov., sp. nov., isolated from tidal flat sediment.</title>
        <authorList>
            <person name="Jiayan W."/>
        </authorList>
    </citation>
    <scope>NUCLEOTIDE SEQUENCE</scope>
    <source>
        <strain evidence="10">Z1-6</strain>
    </source>
</reference>
<evidence type="ECO:0000256" key="3">
    <source>
        <dbReference type="ARBA" id="ARBA00022448"/>
    </source>
</evidence>
<dbReference type="SUPFAM" id="SSF56954">
    <property type="entry name" value="Outer membrane efflux proteins (OEP)"/>
    <property type="match status" value="1"/>
</dbReference>
<evidence type="ECO:0000256" key="2">
    <source>
        <dbReference type="ARBA" id="ARBA00007613"/>
    </source>
</evidence>
<dbReference type="GO" id="GO:0015562">
    <property type="term" value="F:efflux transmembrane transporter activity"/>
    <property type="evidence" value="ECO:0007669"/>
    <property type="project" value="InterPro"/>
</dbReference>
<dbReference type="Gene3D" id="1.20.1600.10">
    <property type="entry name" value="Outer membrane efflux proteins (OEP)"/>
    <property type="match status" value="1"/>
</dbReference>
<organism evidence="10 11">
    <name type="scientific">Draconibacterium aestuarii</name>
    <dbReference type="NCBI Taxonomy" id="2998507"/>
    <lineage>
        <taxon>Bacteria</taxon>
        <taxon>Pseudomonadati</taxon>
        <taxon>Bacteroidota</taxon>
        <taxon>Bacteroidia</taxon>
        <taxon>Marinilabiliales</taxon>
        <taxon>Prolixibacteraceae</taxon>
        <taxon>Draconibacterium</taxon>
    </lineage>
</organism>
<evidence type="ECO:0000256" key="9">
    <source>
        <dbReference type="SAM" id="SignalP"/>
    </source>
</evidence>
<dbReference type="Pfam" id="PF02321">
    <property type="entry name" value="OEP"/>
    <property type="match status" value="1"/>
</dbReference>
<evidence type="ECO:0000256" key="8">
    <source>
        <dbReference type="SAM" id="Coils"/>
    </source>
</evidence>
<dbReference type="RefSeq" id="WP_343333918.1">
    <property type="nucleotide sequence ID" value="NZ_JAPOHD010000027.1"/>
</dbReference>
<keyword evidence="6" id="KW-0472">Membrane</keyword>
<sequence>MKIRKTLLLVFAITQLGLVVQAQSSTSLDSVEANTAAQEETTEPGQSRLVLSLDEAREFALENNREMKNAAMAVDEAGFRVKEMVATGLPQASANMDYTSFLGAEMKLQLDPNMPAQSVPFNSTSFLNVNVSQLLFSGTYLVGLQTAKLYKAMTEKSIEKSALDVKEQVSGTYFLILLSERTKDILLKNLANVSEIHRNTEVMFKVGVVEQTDVDQLSVQITMLENNLRQTERQVDMAYDMLKLQLGVDPKTQIELTETLDDFLMAFDFYNSLIKEFDLKSNVDYQLLNSQEEISLKQVSLQKMEYLPTVSANYVRTEKIKAANFDMQPNNVLGFNMSIPIFSSGMRKAKVSQAQIQLETVQNNKRQLEDALLTQERQARLNLNTALEQYNSQKKNVEVASRVFGNINRKFESGMVSSLDLTTANNNYLNAESSYIQSMLQVLDAHVALEKLFNDL</sequence>
<feature type="coiled-coil region" evidence="8">
    <location>
        <begin position="214"/>
        <end position="241"/>
    </location>
</feature>
<evidence type="ECO:0000256" key="6">
    <source>
        <dbReference type="ARBA" id="ARBA00023136"/>
    </source>
</evidence>
<dbReference type="InterPro" id="IPR051906">
    <property type="entry name" value="TolC-like"/>
</dbReference>